<gene>
    <name evidence="1" type="ORF">L1987_07115</name>
</gene>
<sequence length="239" mass="27116">MGGFSVTDSDTDRGNEIIGVDDDFGVNECCDDEAILALRWDAFQLEDDVDDDDDDDIRWGVPPHQYFEWEEVDGRLDVREPEADNWEVFLNSHNLEANPAFVDDLEWEVFLNVDNLEGNADLADQFDDYNDADEMLFGQFVDNGDSALVQPPASKQVVDNLLTVVMTPEDVENDNTVCAVCKDEIGVGEMAKRLPCTHHYHGDCIVPWLCIRNTCPVCRHELPTDDPNYERRKVQRVAS</sequence>
<organism evidence="1 2">
    <name type="scientific">Smallanthus sonchifolius</name>
    <dbReference type="NCBI Taxonomy" id="185202"/>
    <lineage>
        <taxon>Eukaryota</taxon>
        <taxon>Viridiplantae</taxon>
        <taxon>Streptophyta</taxon>
        <taxon>Embryophyta</taxon>
        <taxon>Tracheophyta</taxon>
        <taxon>Spermatophyta</taxon>
        <taxon>Magnoliopsida</taxon>
        <taxon>eudicotyledons</taxon>
        <taxon>Gunneridae</taxon>
        <taxon>Pentapetalae</taxon>
        <taxon>asterids</taxon>
        <taxon>campanulids</taxon>
        <taxon>Asterales</taxon>
        <taxon>Asteraceae</taxon>
        <taxon>Asteroideae</taxon>
        <taxon>Heliantheae alliance</taxon>
        <taxon>Millerieae</taxon>
        <taxon>Smallanthus</taxon>
    </lineage>
</organism>
<comment type="caution">
    <text evidence="1">The sequence shown here is derived from an EMBL/GenBank/DDBJ whole genome shotgun (WGS) entry which is preliminary data.</text>
</comment>
<protein>
    <submittedName>
        <fullName evidence="1">Uncharacterized protein</fullName>
    </submittedName>
</protein>
<evidence type="ECO:0000313" key="1">
    <source>
        <dbReference type="EMBL" id="KAI3825613.1"/>
    </source>
</evidence>
<reference evidence="1 2" key="2">
    <citation type="journal article" date="2022" name="Mol. Ecol. Resour.">
        <title>The genomes of chicory, endive, great burdock and yacon provide insights into Asteraceae paleo-polyploidization history and plant inulin production.</title>
        <authorList>
            <person name="Fan W."/>
            <person name="Wang S."/>
            <person name="Wang H."/>
            <person name="Wang A."/>
            <person name="Jiang F."/>
            <person name="Liu H."/>
            <person name="Zhao H."/>
            <person name="Xu D."/>
            <person name="Zhang Y."/>
        </authorList>
    </citation>
    <scope>NUCLEOTIDE SEQUENCE [LARGE SCALE GENOMIC DNA]</scope>
    <source>
        <strain evidence="2">cv. Yunnan</strain>
        <tissue evidence="1">Leaves</tissue>
    </source>
</reference>
<accession>A0ACB9JZZ8</accession>
<reference evidence="2" key="1">
    <citation type="journal article" date="2022" name="Mol. Ecol. Resour.">
        <title>The genomes of chicory, endive, great burdock and yacon provide insights into Asteraceae palaeo-polyploidization history and plant inulin production.</title>
        <authorList>
            <person name="Fan W."/>
            <person name="Wang S."/>
            <person name="Wang H."/>
            <person name="Wang A."/>
            <person name="Jiang F."/>
            <person name="Liu H."/>
            <person name="Zhao H."/>
            <person name="Xu D."/>
            <person name="Zhang Y."/>
        </authorList>
    </citation>
    <scope>NUCLEOTIDE SEQUENCE [LARGE SCALE GENOMIC DNA]</scope>
    <source>
        <strain evidence="2">cv. Yunnan</strain>
    </source>
</reference>
<keyword evidence="2" id="KW-1185">Reference proteome</keyword>
<proteinExistence type="predicted"/>
<evidence type="ECO:0000313" key="2">
    <source>
        <dbReference type="Proteomes" id="UP001056120"/>
    </source>
</evidence>
<name>A0ACB9JZZ8_9ASTR</name>
<dbReference type="Proteomes" id="UP001056120">
    <property type="component" value="Linkage Group LG02"/>
</dbReference>
<dbReference type="EMBL" id="CM042019">
    <property type="protein sequence ID" value="KAI3825613.1"/>
    <property type="molecule type" value="Genomic_DNA"/>
</dbReference>